<organism evidence="1 2">
    <name type="scientific">Aphanocapsa feldmannii 277cV</name>
    <dbReference type="NCBI Taxonomy" id="2507553"/>
    <lineage>
        <taxon>Bacteria</taxon>
        <taxon>Bacillati</taxon>
        <taxon>Cyanobacteriota</taxon>
        <taxon>Cyanophyceae</taxon>
        <taxon>Oscillatoriophycideae</taxon>
        <taxon>Chroococcales</taxon>
        <taxon>Microcystaceae</taxon>
        <taxon>Aphanocapsa</taxon>
    </lineage>
</organism>
<accession>A0A524RR44</accession>
<name>A0A524RR44_9CHRO</name>
<dbReference type="EMBL" id="SRMO01000006">
    <property type="protein sequence ID" value="TGG96640.1"/>
    <property type="molecule type" value="Genomic_DNA"/>
</dbReference>
<protein>
    <submittedName>
        <fullName evidence="1">Uncharacterized protein</fullName>
    </submittedName>
</protein>
<dbReference type="AlphaFoldDB" id="A0A524RR44"/>
<dbReference type="Proteomes" id="UP000317990">
    <property type="component" value="Unassembled WGS sequence"/>
</dbReference>
<reference evidence="1 2" key="1">
    <citation type="journal article" date="2019" name="mSystems">
        <title>Life at home and on the roam: Genomic adaptions reflect the dual lifestyle of an intracellular, facultative symbiont.</title>
        <authorList>
            <person name="Burgsdorf I."/>
        </authorList>
    </citation>
    <scope>NUCLEOTIDE SEQUENCE [LARGE SCALE GENOMIC DNA]</scope>
    <source>
        <strain evidence="1">277cV</strain>
    </source>
</reference>
<gene>
    <name evidence="1" type="ORF">ERJ67_00705</name>
</gene>
<sequence length="155" mass="17277">MALRLSQHDPWITLTDLGRMFGISAVQCGRVLSDASLRDHDGLPTKEAVDQGYAYRRPEQNANRSTLWHQSHCEQLLRQNGLEPVDETRLVEQWVELLEALDEGSPSILADPQDMAAEEMPMELVGRVNQRLQDRGSGLRIAWLPPASGASHALA</sequence>
<comment type="caution">
    <text evidence="1">The sequence shown here is derived from an EMBL/GenBank/DDBJ whole genome shotgun (WGS) entry which is preliminary data.</text>
</comment>
<evidence type="ECO:0000313" key="2">
    <source>
        <dbReference type="Proteomes" id="UP000317990"/>
    </source>
</evidence>
<evidence type="ECO:0000313" key="1">
    <source>
        <dbReference type="EMBL" id="TGG96640.1"/>
    </source>
</evidence>
<proteinExistence type="predicted"/>